<proteinExistence type="predicted"/>
<evidence type="ECO:0000256" key="4">
    <source>
        <dbReference type="SAM" id="Phobius"/>
    </source>
</evidence>
<dbReference type="InterPro" id="IPR036388">
    <property type="entry name" value="WH-like_DNA-bd_sf"/>
</dbReference>
<comment type="caution">
    <text evidence="6">The sequence shown here is derived from an EMBL/GenBank/DDBJ whole genome shotgun (WGS) entry which is preliminary data.</text>
</comment>
<dbReference type="PANTHER" id="PTHR44688">
    <property type="entry name" value="DNA-BINDING TRANSCRIPTIONAL ACTIVATOR DEVR_DOSR"/>
    <property type="match status" value="1"/>
</dbReference>
<keyword evidence="4" id="KW-1133">Transmembrane helix</keyword>
<dbReference type="RefSeq" id="WP_068219519.1">
    <property type="nucleotide sequence ID" value="NZ_LRPC01000012.1"/>
</dbReference>
<dbReference type="InterPro" id="IPR000792">
    <property type="entry name" value="Tscrpt_reg_LuxR_C"/>
</dbReference>
<dbReference type="STRING" id="333140.AWW68_07850"/>
<evidence type="ECO:0000259" key="5">
    <source>
        <dbReference type="PROSITE" id="PS50043"/>
    </source>
</evidence>
<dbReference type="Proteomes" id="UP000075606">
    <property type="component" value="Unassembled WGS sequence"/>
</dbReference>
<dbReference type="SMART" id="SM00421">
    <property type="entry name" value="HTH_LUXR"/>
    <property type="match status" value="1"/>
</dbReference>
<feature type="domain" description="HTH luxR-type" evidence="5">
    <location>
        <begin position="72"/>
        <end position="137"/>
    </location>
</feature>
<dbReference type="PROSITE" id="PS00622">
    <property type="entry name" value="HTH_LUXR_1"/>
    <property type="match status" value="1"/>
</dbReference>
<dbReference type="CDD" id="cd06170">
    <property type="entry name" value="LuxR_C_like"/>
    <property type="match status" value="1"/>
</dbReference>
<dbReference type="Pfam" id="PF00196">
    <property type="entry name" value="GerE"/>
    <property type="match status" value="1"/>
</dbReference>
<evidence type="ECO:0000256" key="2">
    <source>
        <dbReference type="ARBA" id="ARBA00023125"/>
    </source>
</evidence>
<organism evidence="6 7">
    <name type="scientific">Roseivirga spongicola</name>
    <dbReference type="NCBI Taxonomy" id="333140"/>
    <lineage>
        <taxon>Bacteria</taxon>
        <taxon>Pseudomonadati</taxon>
        <taxon>Bacteroidota</taxon>
        <taxon>Cytophagia</taxon>
        <taxon>Cytophagales</taxon>
        <taxon>Roseivirgaceae</taxon>
        <taxon>Roseivirga</taxon>
    </lineage>
</organism>
<evidence type="ECO:0000313" key="6">
    <source>
        <dbReference type="EMBL" id="KYG75740.1"/>
    </source>
</evidence>
<evidence type="ECO:0000256" key="1">
    <source>
        <dbReference type="ARBA" id="ARBA00023015"/>
    </source>
</evidence>
<keyword evidence="7" id="KW-1185">Reference proteome</keyword>
<dbReference type="PANTHER" id="PTHR44688:SF16">
    <property type="entry name" value="DNA-BINDING TRANSCRIPTIONAL ACTIVATOR DEVR_DOSR"/>
    <property type="match status" value="1"/>
</dbReference>
<evidence type="ECO:0000256" key="3">
    <source>
        <dbReference type="ARBA" id="ARBA00023163"/>
    </source>
</evidence>
<keyword evidence="4" id="KW-0472">Membrane</keyword>
<dbReference type="AlphaFoldDB" id="A0A150XAN7"/>
<keyword evidence="1" id="KW-0805">Transcription regulation</keyword>
<keyword evidence="2" id="KW-0238">DNA-binding</keyword>
<protein>
    <recommendedName>
        <fullName evidence="5">HTH luxR-type domain-containing protein</fullName>
    </recommendedName>
</protein>
<dbReference type="GO" id="GO:0006355">
    <property type="term" value="P:regulation of DNA-templated transcription"/>
    <property type="evidence" value="ECO:0007669"/>
    <property type="project" value="InterPro"/>
</dbReference>
<evidence type="ECO:0000313" key="7">
    <source>
        <dbReference type="Proteomes" id="UP000075606"/>
    </source>
</evidence>
<dbReference type="OrthoDB" id="9807565at2"/>
<dbReference type="EMBL" id="LRPC01000012">
    <property type="protein sequence ID" value="KYG75740.1"/>
    <property type="molecule type" value="Genomic_DNA"/>
</dbReference>
<dbReference type="InterPro" id="IPR016032">
    <property type="entry name" value="Sig_transdc_resp-reg_C-effctor"/>
</dbReference>
<gene>
    <name evidence="6" type="ORF">AWW68_07850</name>
</gene>
<dbReference type="PRINTS" id="PR00038">
    <property type="entry name" value="HTHLUXR"/>
</dbReference>
<sequence length="140" mass="15804">MFKVILRFGLIIAALLILFQLSKMSLFIPEMSQDLTIGLVGAAFIGLGVYLGLKFRKVEIIEVSPSIEIDHDRIQSLGLTEREMEVLHHIAEGCSNIEIGEKLFVSENTIKTHVSNLFVKLDVKRRTQAVTRAKELRIIQ</sequence>
<name>A0A150XAN7_9BACT</name>
<keyword evidence="4" id="KW-0812">Transmembrane</keyword>
<reference evidence="6 7" key="1">
    <citation type="submission" date="2016-01" db="EMBL/GenBank/DDBJ databases">
        <title>Genome sequencing of Roseivirga spongicola UST030701-084.</title>
        <authorList>
            <person name="Selvaratnam C."/>
            <person name="Thevarajoo S."/>
            <person name="Goh K.M."/>
            <person name="Ee R."/>
            <person name="Chan K.-G."/>
            <person name="Chong C.S."/>
        </authorList>
    </citation>
    <scope>NUCLEOTIDE SEQUENCE [LARGE SCALE GENOMIC DNA]</scope>
    <source>
        <strain evidence="6 7">UST030701-084</strain>
    </source>
</reference>
<feature type="transmembrane region" description="Helical" evidence="4">
    <location>
        <begin position="34"/>
        <end position="53"/>
    </location>
</feature>
<dbReference type="GO" id="GO:0003677">
    <property type="term" value="F:DNA binding"/>
    <property type="evidence" value="ECO:0007669"/>
    <property type="project" value="UniProtKB-KW"/>
</dbReference>
<keyword evidence="3" id="KW-0804">Transcription</keyword>
<dbReference type="FunFam" id="1.10.10.10:FF:000153">
    <property type="entry name" value="LuxR family transcriptional regulator"/>
    <property type="match status" value="1"/>
</dbReference>
<dbReference type="PROSITE" id="PS50043">
    <property type="entry name" value="HTH_LUXR_2"/>
    <property type="match status" value="1"/>
</dbReference>
<dbReference type="Gene3D" id="1.10.10.10">
    <property type="entry name" value="Winged helix-like DNA-binding domain superfamily/Winged helix DNA-binding domain"/>
    <property type="match status" value="1"/>
</dbReference>
<accession>A0A150XAN7</accession>
<dbReference type="SUPFAM" id="SSF46894">
    <property type="entry name" value="C-terminal effector domain of the bipartite response regulators"/>
    <property type="match status" value="1"/>
</dbReference>